<accession>A0A9N9J9X0</accession>
<proteinExistence type="predicted"/>
<evidence type="ECO:0000313" key="2">
    <source>
        <dbReference type="Proteomes" id="UP000789342"/>
    </source>
</evidence>
<dbReference type="AlphaFoldDB" id="A0A9N9J9X0"/>
<feature type="non-terminal residue" evidence="1">
    <location>
        <position position="62"/>
    </location>
</feature>
<dbReference type="Proteomes" id="UP000789342">
    <property type="component" value="Unassembled WGS sequence"/>
</dbReference>
<sequence>PANDLYLHDYLEPPIILDSTAEPHQSPNNFVPGLTARSHTEHLCSTRDHVGTPSSALYLMSP</sequence>
<evidence type="ECO:0000313" key="1">
    <source>
        <dbReference type="EMBL" id="CAG8772119.1"/>
    </source>
</evidence>
<dbReference type="EMBL" id="CAJVPV010047150">
    <property type="protein sequence ID" value="CAG8772119.1"/>
    <property type="molecule type" value="Genomic_DNA"/>
</dbReference>
<gene>
    <name evidence="1" type="ORF">AMORRO_LOCUS16659</name>
</gene>
<keyword evidence="2" id="KW-1185">Reference proteome</keyword>
<organism evidence="1 2">
    <name type="scientific">Acaulospora morrowiae</name>
    <dbReference type="NCBI Taxonomy" id="94023"/>
    <lineage>
        <taxon>Eukaryota</taxon>
        <taxon>Fungi</taxon>
        <taxon>Fungi incertae sedis</taxon>
        <taxon>Mucoromycota</taxon>
        <taxon>Glomeromycotina</taxon>
        <taxon>Glomeromycetes</taxon>
        <taxon>Diversisporales</taxon>
        <taxon>Acaulosporaceae</taxon>
        <taxon>Acaulospora</taxon>
    </lineage>
</organism>
<comment type="caution">
    <text evidence="1">The sequence shown here is derived from an EMBL/GenBank/DDBJ whole genome shotgun (WGS) entry which is preliminary data.</text>
</comment>
<reference evidence="1" key="1">
    <citation type="submission" date="2021-06" db="EMBL/GenBank/DDBJ databases">
        <authorList>
            <person name="Kallberg Y."/>
            <person name="Tangrot J."/>
            <person name="Rosling A."/>
        </authorList>
    </citation>
    <scope>NUCLEOTIDE SEQUENCE</scope>
    <source>
        <strain evidence="1">CL551</strain>
    </source>
</reference>
<name>A0A9N9J9X0_9GLOM</name>
<protein>
    <submittedName>
        <fullName evidence="1">18569_t:CDS:1</fullName>
    </submittedName>
</protein>